<evidence type="ECO:0000259" key="9">
    <source>
        <dbReference type="PROSITE" id="PS51671"/>
    </source>
</evidence>
<dbReference type="Gene3D" id="3.30.70.260">
    <property type="match status" value="1"/>
</dbReference>
<dbReference type="GO" id="GO:0008773">
    <property type="term" value="F:[protein-PII] uridylyltransferase activity"/>
    <property type="evidence" value="ECO:0007669"/>
    <property type="project" value="UniProtKB-UniRule"/>
</dbReference>
<dbReference type="RefSeq" id="WP_130415232.1">
    <property type="nucleotide sequence ID" value="NZ_SHKX01000015.1"/>
</dbReference>
<dbReference type="PIRSF" id="PIRSF006288">
    <property type="entry name" value="PII_uridyltransf"/>
    <property type="match status" value="1"/>
</dbReference>
<dbReference type="EC" id="3.1.4.-" evidence="8"/>
<dbReference type="PANTHER" id="PTHR47320">
    <property type="entry name" value="BIFUNCTIONAL URIDYLYLTRANSFERASE/URIDYLYL-REMOVING ENZYME"/>
    <property type="match status" value="1"/>
</dbReference>
<evidence type="ECO:0000313" key="12">
    <source>
        <dbReference type="Proteomes" id="UP000292423"/>
    </source>
</evidence>
<comment type="catalytic activity">
    <reaction evidence="8">
        <text>[protein-PII]-uridylyl-L-tyrosine + H2O = [protein-PII]-L-tyrosine + UMP + H(+)</text>
        <dbReference type="Rhea" id="RHEA:48600"/>
        <dbReference type="Rhea" id="RHEA-COMP:12147"/>
        <dbReference type="Rhea" id="RHEA-COMP:12148"/>
        <dbReference type="ChEBI" id="CHEBI:15377"/>
        <dbReference type="ChEBI" id="CHEBI:15378"/>
        <dbReference type="ChEBI" id="CHEBI:46858"/>
        <dbReference type="ChEBI" id="CHEBI:57865"/>
        <dbReference type="ChEBI" id="CHEBI:90602"/>
    </reaction>
</comment>
<dbReference type="CDD" id="cd04900">
    <property type="entry name" value="ACT_UUR-like_1"/>
    <property type="match status" value="1"/>
</dbReference>
<dbReference type="SUPFAM" id="SSF81593">
    <property type="entry name" value="Nucleotidyltransferase substrate binding subunit/domain"/>
    <property type="match status" value="1"/>
</dbReference>
<dbReference type="AlphaFoldDB" id="A0A4Q7YKS0"/>
<organism evidence="11 12">
    <name type="scientific">Fluviicoccus keumensis</name>
    <dbReference type="NCBI Taxonomy" id="1435465"/>
    <lineage>
        <taxon>Bacteria</taxon>
        <taxon>Pseudomonadati</taxon>
        <taxon>Pseudomonadota</taxon>
        <taxon>Gammaproteobacteria</taxon>
        <taxon>Moraxellales</taxon>
        <taxon>Moraxellaceae</taxon>
        <taxon>Fluviicoccus</taxon>
    </lineage>
</organism>
<evidence type="ECO:0000256" key="2">
    <source>
        <dbReference type="ARBA" id="ARBA00022695"/>
    </source>
</evidence>
<dbReference type="PANTHER" id="PTHR47320:SF1">
    <property type="entry name" value="BIFUNCTIONAL URIDYLYLTRANSFERASE_URIDYLYL-REMOVING ENZYME"/>
    <property type="match status" value="1"/>
</dbReference>
<evidence type="ECO:0000256" key="1">
    <source>
        <dbReference type="ARBA" id="ARBA00022679"/>
    </source>
</evidence>
<evidence type="ECO:0000256" key="5">
    <source>
        <dbReference type="ARBA" id="ARBA00022842"/>
    </source>
</evidence>
<dbReference type="InterPro" id="IPR010043">
    <property type="entry name" value="UTase/UR"/>
</dbReference>
<feature type="region of interest" description="Uridylyltransferase" evidence="8">
    <location>
        <begin position="1"/>
        <end position="340"/>
    </location>
</feature>
<evidence type="ECO:0000256" key="7">
    <source>
        <dbReference type="ARBA" id="ARBA00047968"/>
    </source>
</evidence>
<dbReference type="SUPFAM" id="SSF55021">
    <property type="entry name" value="ACT-like"/>
    <property type="match status" value="1"/>
</dbReference>
<name>A0A4Q7YKS0_9GAMM</name>
<protein>
    <recommendedName>
        <fullName evidence="8">Bifunctional uridylyltransferase/uridylyl-removing enzyme</fullName>
        <shortName evidence="8">UTase/UR</shortName>
    </recommendedName>
    <alternativeName>
        <fullName evidence="8">Bifunctional [protein-PII] modification enzyme</fullName>
    </alternativeName>
    <alternativeName>
        <fullName evidence="8">Bifunctional nitrogen sensor protein</fullName>
    </alternativeName>
    <domain>
        <recommendedName>
            <fullName evidence="8">[Protein-PII] uridylyltransferase</fullName>
            <shortName evidence="8">PII uridylyltransferase</shortName>
            <shortName evidence="8">UTase</shortName>
            <ecNumber evidence="8">2.7.7.59</ecNumber>
        </recommendedName>
    </domain>
    <domain>
        <recommendedName>
            <fullName evidence="8">[Protein-PII]-UMP uridylyl-removing enzyme</fullName>
            <shortName evidence="8">UR</shortName>
            <ecNumber evidence="8">3.1.4.-</ecNumber>
        </recommendedName>
    </domain>
</protein>
<dbReference type="EC" id="2.7.7.59" evidence="8"/>
<dbReference type="GO" id="GO:0008893">
    <property type="term" value="F:guanosine-3',5'-bis(diphosphate) 3'-diphosphatase activity"/>
    <property type="evidence" value="ECO:0007669"/>
    <property type="project" value="UniProtKB-EC"/>
</dbReference>
<comment type="caution">
    <text evidence="11">The sequence shown here is derived from an EMBL/GenBank/DDBJ whole genome shotgun (WGS) entry which is preliminary data.</text>
</comment>
<comment type="function">
    <text evidence="8">Modifies, by uridylylation and deuridylylation, the PII regulatory proteins (GlnB and homologs), in response to the nitrogen status of the cell that GlnD senses through the glutamine level. Under low glutamine levels, catalyzes the conversion of the PII proteins and UTP to PII-UMP and PPi, while under higher glutamine levels, GlnD hydrolyzes PII-UMP to PII and UMP (deuridylylation). Thus, controls uridylylation state and activity of the PII proteins, and plays an important role in the regulation of nitrogen metabolism.</text>
</comment>
<evidence type="ECO:0000313" key="11">
    <source>
        <dbReference type="EMBL" id="RZU37119.1"/>
    </source>
</evidence>
<accession>A0A4Q7YKS0</accession>
<dbReference type="InterPro" id="IPR006674">
    <property type="entry name" value="HD_domain"/>
</dbReference>
<keyword evidence="4 8" id="KW-0378">Hydrolase</keyword>
<dbReference type="Pfam" id="PF08335">
    <property type="entry name" value="GlnD_UR_UTase"/>
    <property type="match status" value="1"/>
</dbReference>
<evidence type="ECO:0000256" key="8">
    <source>
        <dbReference type="HAMAP-Rule" id="MF_00277"/>
    </source>
</evidence>
<dbReference type="InterPro" id="IPR002934">
    <property type="entry name" value="Polymerase_NTP_transf_dom"/>
</dbReference>
<dbReference type="NCBIfam" id="TIGR01693">
    <property type="entry name" value="UTase_glnD"/>
    <property type="match status" value="1"/>
</dbReference>
<dbReference type="Gene3D" id="3.30.460.10">
    <property type="entry name" value="Beta Polymerase, domain 2"/>
    <property type="match status" value="1"/>
</dbReference>
<dbReference type="GO" id="GO:0006808">
    <property type="term" value="P:regulation of nitrogen utilization"/>
    <property type="evidence" value="ECO:0007669"/>
    <property type="project" value="UniProtKB-UniRule"/>
</dbReference>
<comment type="caution">
    <text evidence="8">Lacks conserved residue(s) required for the propagation of feature annotation.</text>
</comment>
<comment type="domain">
    <text evidence="8">Has four distinct domains: an N-terminal nucleotidyltransferase (NT) domain responsible for UTase activity, a central HD domain that encodes UR activity, and two C-terminal ACT domains that seem to have a role in glutamine sensing.</text>
</comment>
<proteinExistence type="inferred from homology"/>
<dbReference type="SUPFAM" id="SSF81301">
    <property type="entry name" value="Nucleotidyltransferase"/>
    <property type="match status" value="1"/>
</dbReference>
<dbReference type="InterPro" id="IPR013546">
    <property type="entry name" value="PII_UdlTrfase/GS_AdlTrfase"/>
</dbReference>
<dbReference type="Pfam" id="PF01909">
    <property type="entry name" value="NTP_transf_2"/>
    <property type="match status" value="1"/>
</dbReference>
<evidence type="ECO:0000256" key="4">
    <source>
        <dbReference type="ARBA" id="ARBA00022801"/>
    </source>
</evidence>
<keyword evidence="5 8" id="KW-0460">Magnesium</keyword>
<keyword evidence="1 8" id="KW-0808">Transferase</keyword>
<dbReference type="GO" id="GO:0008081">
    <property type="term" value="F:phosphoric diester hydrolase activity"/>
    <property type="evidence" value="ECO:0007669"/>
    <property type="project" value="UniProtKB-UniRule"/>
</dbReference>
<dbReference type="SMART" id="SM00471">
    <property type="entry name" value="HDc"/>
    <property type="match status" value="1"/>
</dbReference>
<dbReference type="InterPro" id="IPR002912">
    <property type="entry name" value="ACT_dom"/>
</dbReference>
<feature type="domain" description="HD" evidence="10">
    <location>
        <begin position="459"/>
        <end position="581"/>
    </location>
</feature>
<dbReference type="EMBL" id="SHKX01000015">
    <property type="protein sequence ID" value="RZU37119.1"/>
    <property type="molecule type" value="Genomic_DNA"/>
</dbReference>
<comment type="cofactor">
    <cofactor evidence="8">
        <name>Mg(2+)</name>
        <dbReference type="ChEBI" id="CHEBI:18420"/>
    </cofactor>
</comment>
<dbReference type="InterPro" id="IPR003607">
    <property type="entry name" value="HD/PDEase_dom"/>
</dbReference>
<comment type="activity regulation">
    <text evidence="8">Uridylyltransferase (UTase) activity is inhibited by glutamine, while glutamine activates uridylyl-removing (UR) activity.</text>
</comment>
<comment type="catalytic activity">
    <reaction evidence="8">
        <text>[protein-PII]-L-tyrosine + UTP = [protein-PII]-uridylyl-L-tyrosine + diphosphate</text>
        <dbReference type="Rhea" id="RHEA:13673"/>
        <dbReference type="Rhea" id="RHEA-COMP:12147"/>
        <dbReference type="Rhea" id="RHEA-COMP:12148"/>
        <dbReference type="ChEBI" id="CHEBI:33019"/>
        <dbReference type="ChEBI" id="CHEBI:46398"/>
        <dbReference type="ChEBI" id="CHEBI:46858"/>
        <dbReference type="ChEBI" id="CHEBI:90602"/>
        <dbReference type="EC" id="2.7.7.59"/>
    </reaction>
</comment>
<dbReference type="Proteomes" id="UP000292423">
    <property type="component" value="Unassembled WGS sequence"/>
</dbReference>
<evidence type="ECO:0000256" key="3">
    <source>
        <dbReference type="ARBA" id="ARBA00022737"/>
    </source>
</evidence>
<reference evidence="11 12" key="1">
    <citation type="submission" date="2019-02" db="EMBL/GenBank/DDBJ databases">
        <title>Genomic Encyclopedia of Type Strains, Phase IV (KMG-IV): sequencing the most valuable type-strain genomes for metagenomic binning, comparative biology and taxonomic classification.</title>
        <authorList>
            <person name="Goeker M."/>
        </authorList>
    </citation>
    <scope>NUCLEOTIDE SEQUENCE [LARGE SCALE GENOMIC DNA]</scope>
    <source>
        <strain evidence="11 12">DSM 105135</strain>
    </source>
</reference>
<gene>
    <name evidence="8" type="primary">glnD</name>
    <name evidence="11" type="ORF">EV700_2988</name>
</gene>
<dbReference type="CDD" id="cd00077">
    <property type="entry name" value="HDc"/>
    <property type="match status" value="1"/>
</dbReference>
<dbReference type="PROSITE" id="PS51671">
    <property type="entry name" value="ACT"/>
    <property type="match status" value="2"/>
</dbReference>
<dbReference type="CDD" id="cd05401">
    <property type="entry name" value="NT_GlnE_GlnD_like"/>
    <property type="match status" value="1"/>
</dbReference>
<keyword evidence="12" id="KW-1185">Reference proteome</keyword>
<dbReference type="PROSITE" id="PS51831">
    <property type="entry name" value="HD"/>
    <property type="match status" value="1"/>
</dbReference>
<dbReference type="Gene3D" id="1.10.3210.10">
    <property type="entry name" value="Hypothetical protein af1432"/>
    <property type="match status" value="1"/>
</dbReference>
<keyword evidence="2 8" id="KW-0548">Nucleotidyltransferase</keyword>
<dbReference type="FunFam" id="1.10.3090.10:FF:000005">
    <property type="entry name" value="Bifunctional uridylyltransferase/uridylyl-removing enzyme"/>
    <property type="match status" value="1"/>
</dbReference>
<dbReference type="Pfam" id="PF01842">
    <property type="entry name" value="ACT"/>
    <property type="match status" value="1"/>
</dbReference>
<evidence type="ECO:0000259" key="10">
    <source>
        <dbReference type="PROSITE" id="PS51831"/>
    </source>
</evidence>
<dbReference type="InterPro" id="IPR043519">
    <property type="entry name" value="NT_sf"/>
</dbReference>
<sequence length="887" mass="100870">MSPPPTLVPRLFDAARLNAPQLSNAEYRDLLKDAHQQLRTEFDGGTCVRLLVSARAQAVDEVLRHVWAAAGLDRTPELALLAVGGYGRGELHPASDVDVLVLHSHDTLPPDLSEAISTYLSRLWDLGLDIGSSVRSLEECVEGVSQDITIATTLLEVRTLCGPDSLRQTLLQLTRPLWTGAAFFEAKKEEQHDRHAKHNFTEYNLEPDIKNAPGGLRDIQTVAWVAKRHFDAGTLYDLVNHGFLTEFEYRQLMEGEAFLWRIRFLLHMLSNRNENRLLFDYQKTIANLLGYTDSNANRAVEQFMKAYYRAAMNLSMLNELLLQYFDETILKTEEDSEIVAVNDHFQLRDNHIEVTHHQVFAKFPSALLEIFLTLAENTLIQGVRASTIRLIMVEARKINDDFRNNPRNRELFMGILRAPHALFSTLRRMKRYGVLGGYLPAFGAIIGQMQYDLFHIYTVDAHTLLVIKNMRRFRYQEGAEAFPVVADVAQRLPKLELLYLAGLFHDIGKGRGGDHSELGSVDARDFCLAHGLSLREANLVAWLTQKHLLMSVTAQKQDVSDPEVIHKFAEQVGDLVHLDYLYALTVADICATNPKLWNSWRASLLRQLYQQTRRALRRGLNNPVDRQEWVHETRIHALEILVDEQGMDESRINDIWRGLGEDYFLRETAADIAWHTAAILAHGDNPAPLVVIKESHGTQFEGATQIFVYTRDLPNLFAASVATLDHLHLTVLDARIITAENRYSLDTYIVLDEDNTQISDPERLEYIQADLERTLSHPDQFPTIVQKRLPRQLKHFSVKTMVNISNDIQRHQTILEVITLDRPGLLARIGLIFMEHGVNLQNARIATLGERAEDVFFITDRDGHPISNPELCEKLASALRSQLDTVN</sequence>
<comment type="catalytic activity">
    <reaction evidence="7">
        <text>guanosine 3',5'-bis(diphosphate) + H2O = GDP + diphosphate + H(+)</text>
        <dbReference type="Rhea" id="RHEA:14253"/>
        <dbReference type="ChEBI" id="CHEBI:15377"/>
        <dbReference type="ChEBI" id="CHEBI:15378"/>
        <dbReference type="ChEBI" id="CHEBI:33019"/>
        <dbReference type="ChEBI" id="CHEBI:58189"/>
        <dbReference type="ChEBI" id="CHEBI:77828"/>
        <dbReference type="EC" id="3.1.7.2"/>
    </reaction>
</comment>
<dbReference type="InterPro" id="IPR045865">
    <property type="entry name" value="ACT-like_dom_sf"/>
</dbReference>
<dbReference type="SUPFAM" id="SSF109604">
    <property type="entry name" value="HD-domain/PDEase-like"/>
    <property type="match status" value="1"/>
</dbReference>
<keyword evidence="6 8" id="KW-0511">Multifunctional enzyme</keyword>
<evidence type="ECO:0000256" key="6">
    <source>
        <dbReference type="ARBA" id="ARBA00023268"/>
    </source>
</evidence>
<keyword evidence="3" id="KW-0677">Repeat</keyword>
<dbReference type="Pfam" id="PF01966">
    <property type="entry name" value="HD"/>
    <property type="match status" value="1"/>
</dbReference>
<dbReference type="CDD" id="cd04899">
    <property type="entry name" value="ACT_ACR-UUR-like_2"/>
    <property type="match status" value="1"/>
</dbReference>
<feature type="domain" description="ACT" evidence="9">
    <location>
        <begin position="705"/>
        <end position="787"/>
    </location>
</feature>
<dbReference type="OrthoDB" id="9758038at2"/>
<dbReference type="HAMAP" id="MF_00277">
    <property type="entry name" value="PII_uridylyl_transf"/>
    <property type="match status" value="1"/>
</dbReference>
<comment type="similarity">
    <text evidence="8">Belongs to the GlnD family.</text>
</comment>
<feature type="domain" description="ACT" evidence="9">
    <location>
        <begin position="814"/>
        <end position="887"/>
    </location>
</feature>